<gene>
    <name evidence="2" type="ORF">PVK06_022154</name>
</gene>
<reference evidence="2 3" key="1">
    <citation type="submission" date="2023-03" db="EMBL/GenBank/DDBJ databases">
        <title>WGS of Gossypium arboreum.</title>
        <authorList>
            <person name="Yu D."/>
        </authorList>
    </citation>
    <scope>NUCLEOTIDE SEQUENCE [LARGE SCALE GENOMIC DNA]</scope>
    <source>
        <tissue evidence="2">Leaf</tissue>
    </source>
</reference>
<organism evidence="2 3">
    <name type="scientific">Gossypium arboreum</name>
    <name type="common">Tree cotton</name>
    <name type="synonym">Gossypium nanking</name>
    <dbReference type="NCBI Taxonomy" id="29729"/>
    <lineage>
        <taxon>Eukaryota</taxon>
        <taxon>Viridiplantae</taxon>
        <taxon>Streptophyta</taxon>
        <taxon>Embryophyta</taxon>
        <taxon>Tracheophyta</taxon>
        <taxon>Spermatophyta</taxon>
        <taxon>Magnoliopsida</taxon>
        <taxon>eudicotyledons</taxon>
        <taxon>Gunneridae</taxon>
        <taxon>Pentapetalae</taxon>
        <taxon>rosids</taxon>
        <taxon>malvids</taxon>
        <taxon>Malvales</taxon>
        <taxon>Malvaceae</taxon>
        <taxon>Malvoideae</taxon>
        <taxon>Gossypium</taxon>
    </lineage>
</organism>
<feature type="transmembrane region" description="Helical" evidence="1">
    <location>
        <begin position="75"/>
        <end position="95"/>
    </location>
</feature>
<keyword evidence="1" id="KW-0472">Membrane</keyword>
<evidence type="ECO:0000313" key="2">
    <source>
        <dbReference type="EMBL" id="KAK5817231.1"/>
    </source>
</evidence>
<accession>A0ABR0P7P4</accession>
<proteinExistence type="predicted"/>
<sequence>MVDVLIHFPTEYSRKGPSYRRNLQLGALLDFGLMGWASAHPKSIKFVIHLDDGKLCEVDKHFECLKFGWCWAVKVFSSVCGMACLIFVVLIKWYCFPVFKDIYVLSVVWLLLI</sequence>
<evidence type="ECO:0000256" key="1">
    <source>
        <dbReference type="SAM" id="Phobius"/>
    </source>
</evidence>
<dbReference type="EMBL" id="JARKNE010000007">
    <property type="protein sequence ID" value="KAK5817231.1"/>
    <property type="molecule type" value="Genomic_DNA"/>
</dbReference>
<comment type="caution">
    <text evidence="2">The sequence shown here is derived from an EMBL/GenBank/DDBJ whole genome shotgun (WGS) entry which is preliminary data.</text>
</comment>
<keyword evidence="3" id="KW-1185">Reference proteome</keyword>
<name>A0ABR0P7P4_GOSAR</name>
<keyword evidence="1" id="KW-0812">Transmembrane</keyword>
<dbReference type="Proteomes" id="UP001358586">
    <property type="component" value="Chromosome 7"/>
</dbReference>
<evidence type="ECO:0000313" key="3">
    <source>
        <dbReference type="Proteomes" id="UP001358586"/>
    </source>
</evidence>
<keyword evidence="1" id="KW-1133">Transmembrane helix</keyword>
<protein>
    <submittedName>
        <fullName evidence="2">Uncharacterized protein</fullName>
    </submittedName>
</protein>